<dbReference type="GO" id="GO:0000234">
    <property type="term" value="F:phosphoethanolamine N-methyltransferase activity"/>
    <property type="evidence" value="ECO:0007669"/>
    <property type="project" value="UniProtKB-EC"/>
</dbReference>
<comment type="pathway">
    <text evidence="1">Phospholipid metabolism; phosphatidylcholine biosynthesis.</text>
</comment>
<evidence type="ECO:0000256" key="7">
    <source>
        <dbReference type="ARBA" id="ARBA00047841"/>
    </source>
</evidence>
<dbReference type="GO" id="GO:0032259">
    <property type="term" value="P:methylation"/>
    <property type="evidence" value="ECO:0007669"/>
    <property type="project" value="UniProtKB-KW"/>
</dbReference>
<sequence>MSDESAQVLSLLPPYEGKSILELGAGIGRFTGELAKKSGQLIALDFIETVIKKVQCLL</sequence>
<comment type="caution">
    <text evidence="8">The sequence shown here is derived from an EMBL/GenBank/DDBJ whole genome shotgun (WGS) entry which is preliminary data.</text>
</comment>
<comment type="pathway">
    <text evidence="2">Lipid metabolism.</text>
</comment>
<name>A0AAW2RL42_9LAMI</name>
<dbReference type="AlphaFoldDB" id="A0AAW2RL42"/>
<dbReference type="EMBL" id="JACGWK010000001">
    <property type="protein sequence ID" value="KAL0380163.1"/>
    <property type="molecule type" value="Genomic_DNA"/>
</dbReference>
<evidence type="ECO:0000256" key="1">
    <source>
        <dbReference type="ARBA" id="ARBA00004969"/>
    </source>
</evidence>
<comment type="catalytic activity">
    <reaction evidence="6">
        <text>N,N-dimethylethanolamine phosphate + S-adenosyl-L-methionine = phosphocholine + S-adenosyl-L-homocysteine + H(+)</text>
        <dbReference type="Rhea" id="RHEA:25325"/>
        <dbReference type="ChEBI" id="CHEBI:15378"/>
        <dbReference type="ChEBI" id="CHEBI:57856"/>
        <dbReference type="ChEBI" id="CHEBI:58641"/>
        <dbReference type="ChEBI" id="CHEBI:59789"/>
        <dbReference type="ChEBI" id="CHEBI:295975"/>
        <dbReference type="EC" id="2.1.1.103"/>
    </reaction>
    <physiologicalReaction direction="left-to-right" evidence="6">
        <dbReference type="Rhea" id="RHEA:25326"/>
    </physiologicalReaction>
</comment>
<dbReference type="PANTHER" id="PTHR44307:SF2">
    <property type="entry name" value="PHOSPHOETHANOLAMINE METHYLTRANSFERASE ISOFORM X1"/>
    <property type="match status" value="1"/>
</dbReference>
<dbReference type="PANTHER" id="PTHR44307">
    <property type="entry name" value="PHOSPHOETHANOLAMINE METHYLTRANSFERASE"/>
    <property type="match status" value="1"/>
</dbReference>
<accession>A0AAW2RL42</accession>
<organism evidence="8">
    <name type="scientific">Sesamum angustifolium</name>
    <dbReference type="NCBI Taxonomy" id="2727405"/>
    <lineage>
        <taxon>Eukaryota</taxon>
        <taxon>Viridiplantae</taxon>
        <taxon>Streptophyta</taxon>
        <taxon>Embryophyta</taxon>
        <taxon>Tracheophyta</taxon>
        <taxon>Spermatophyta</taxon>
        <taxon>Magnoliopsida</taxon>
        <taxon>eudicotyledons</taxon>
        <taxon>Gunneridae</taxon>
        <taxon>Pentapetalae</taxon>
        <taxon>asterids</taxon>
        <taxon>lamiids</taxon>
        <taxon>Lamiales</taxon>
        <taxon>Pedaliaceae</taxon>
        <taxon>Sesamum</taxon>
    </lineage>
</organism>
<reference evidence="8" key="1">
    <citation type="submission" date="2020-06" db="EMBL/GenBank/DDBJ databases">
        <authorList>
            <person name="Li T."/>
            <person name="Hu X."/>
            <person name="Zhang T."/>
            <person name="Song X."/>
            <person name="Zhang H."/>
            <person name="Dai N."/>
            <person name="Sheng W."/>
            <person name="Hou X."/>
            <person name="Wei L."/>
        </authorList>
    </citation>
    <scope>NUCLEOTIDE SEQUENCE</scope>
    <source>
        <strain evidence="8">G01</strain>
        <tissue evidence="8">Leaf</tissue>
    </source>
</reference>
<dbReference type="EC" id="2.1.1.103" evidence="5"/>
<evidence type="ECO:0000256" key="2">
    <source>
        <dbReference type="ARBA" id="ARBA00005189"/>
    </source>
</evidence>
<protein>
    <recommendedName>
        <fullName evidence="5">phosphoethanolamine N-methyltransferase</fullName>
        <ecNumber evidence="5">2.1.1.103</ecNumber>
    </recommendedName>
</protein>
<evidence type="ECO:0000256" key="5">
    <source>
        <dbReference type="ARBA" id="ARBA00035674"/>
    </source>
</evidence>
<gene>
    <name evidence="8" type="ORF">Sangu_0080600</name>
</gene>
<dbReference type="SUPFAM" id="SSF53335">
    <property type="entry name" value="S-adenosyl-L-methionine-dependent methyltransferases"/>
    <property type="match status" value="1"/>
</dbReference>
<reference evidence="8" key="2">
    <citation type="journal article" date="2024" name="Plant">
        <title>Genomic evolution and insights into agronomic trait innovations of Sesamum species.</title>
        <authorList>
            <person name="Miao H."/>
            <person name="Wang L."/>
            <person name="Qu L."/>
            <person name="Liu H."/>
            <person name="Sun Y."/>
            <person name="Le M."/>
            <person name="Wang Q."/>
            <person name="Wei S."/>
            <person name="Zheng Y."/>
            <person name="Lin W."/>
            <person name="Duan Y."/>
            <person name="Cao H."/>
            <person name="Xiong S."/>
            <person name="Wang X."/>
            <person name="Wei L."/>
            <person name="Li C."/>
            <person name="Ma Q."/>
            <person name="Ju M."/>
            <person name="Zhao R."/>
            <person name="Li G."/>
            <person name="Mu C."/>
            <person name="Tian Q."/>
            <person name="Mei H."/>
            <person name="Zhang T."/>
            <person name="Gao T."/>
            <person name="Zhang H."/>
        </authorList>
    </citation>
    <scope>NUCLEOTIDE SEQUENCE</scope>
    <source>
        <strain evidence="8">G01</strain>
    </source>
</reference>
<keyword evidence="4" id="KW-0808">Transferase</keyword>
<evidence type="ECO:0000256" key="6">
    <source>
        <dbReference type="ARBA" id="ARBA00047619"/>
    </source>
</evidence>
<dbReference type="InterPro" id="IPR029063">
    <property type="entry name" value="SAM-dependent_MTases_sf"/>
</dbReference>
<comment type="catalytic activity">
    <reaction evidence="7">
        <text>N-methylethanolamine phosphate + S-adenosyl-L-methionine = N,N-dimethylethanolamine phosphate + S-adenosyl-L-homocysteine + H(+)</text>
        <dbReference type="Rhea" id="RHEA:25321"/>
        <dbReference type="ChEBI" id="CHEBI:15378"/>
        <dbReference type="ChEBI" id="CHEBI:57781"/>
        <dbReference type="ChEBI" id="CHEBI:57856"/>
        <dbReference type="ChEBI" id="CHEBI:58641"/>
        <dbReference type="ChEBI" id="CHEBI:59789"/>
        <dbReference type="EC" id="2.1.1.103"/>
    </reaction>
    <physiologicalReaction direction="left-to-right" evidence="7">
        <dbReference type="Rhea" id="RHEA:25322"/>
    </physiologicalReaction>
</comment>
<evidence type="ECO:0000256" key="4">
    <source>
        <dbReference type="ARBA" id="ARBA00022679"/>
    </source>
</evidence>
<dbReference type="Gene3D" id="3.40.50.150">
    <property type="entry name" value="Vaccinia Virus protein VP39"/>
    <property type="match status" value="1"/>
</dbReference>
<evidence type="ECO:0000256" key="3">
    <source>
        <dbReference type="ARBA" id="ARBA00022603"/>
    </source>
</evidence>
<keyword evidence="3" id="KW-0489">Methyltransferase</keyword>
<proteinExistence type="predicted"/>
<evidence type="ECO:0000313" key="8">
    <source>
        <dbReference type="EMBL" id="KAL0380163.1"/>
    </source>
</evidence>